<evidence type="ECO:0000256" key="8">
    <source>
        <dbReference type="ARBA" id="ARBA00022723"/>
    </source>
</evidence>
<dbReference type="OrthoDB" id="538249at2759"/>
<dbReference type="PANTHER" id="PTHR30544:SF5">
    <property type="entry name" value="RADICAL SAM CORE DOMAIN-CONTAINING PROTEIN"/>
    <property type="match status" value="1"/>
</dbReference>
<evidence type="ECO:0000313" key="13">
    <source>
        <dbReference type="EMBL" id="EKX34519.1"/>
    </source>
</evidence>
<evidence type="ECO:0000256" key="1">
    <source>
        <dbReference type="ARBA" id="ARBA00001966"/>
    </source>
</evidence>
<dbReference type="CDD" id="cd01335">
    <property type="entry name" value="Radical_SAM"/>
    <property type="match status" value="1"/>
</dbReference>
<dbReference type="PROSITE" id="PS51918">
    <property type="entry name" value="RADICAL_SAM"/>
    <property type="match status" value="1"/>
</dbReference>
<dbReference type="EMBL" id="JH993107">
    <property type="protein sequence ID" value="EKX34519.1"/>
    <property type="molecule type" value="Genomic_DNA"/>
</dbReference>
<accession>L1IF22</accession>
<dbReference type="GO" id="GO:0005737">
    <property type="term" value="C:cytoplasm"/>
    <property type="evidence" value="ECO:0007669"/>
    <property type="project" value="UniProtKB-SubCell"/>
</dbReference>
<dbReference type="RefSeq" id="XP_005821499.1">
    <property type="nucleotide sequence ID" value="XM_005821442.1"/>
</dbReference>
<dbReference type="InterPro" id="IPR058240">
    <property type="entry name" value="rSAM_sf"/>
</dbReference>
<evidence type="ECO:0000256" key="2">
    <source>
        <dbReference type="ARBA" id="ARBA00004496"/>
    </source>
</evidence>
<dbReference type="eggNOG" id="ENOG502QV91">
    <property type="taxonomic scope" value="Eukaryota"/>
</dbReference>
<dbReference type="HOGENOM" id="CLU_029101_2_1_1"/>
<dbReference type="SFLD" id="SFLDG01062">
    <property type="entry name" value="methyltransferase_(Class_A)"/>
    <property type="match status" value="1"/>
</dbReference>
<keyword evidence="3" id="KW-0004">4Fe-4S</keyword>
<organism evidence="13">
    <name type="scientific">Guillardia theta (strain CCMP2712)</name>
    <name type="common">Cryptophyte</name>
    <dbReference type="NCBI Taxonomy" id="905079"/>
    <lineage>
        <taxon>Eukaryota</taxon>
        <taxon>Cryptophyceae</taxon>
        <taxon>Pyrenomonadales</taxon>
        <taxon>Geminigeraceae</taxon>
        <taxon>Guillardia</taxon>
    </lineage>
</organism>
<dbReference type="SUPFAM" id="SSF102114">
    <property type="entry name" value="Radical SAM enzymes"/>
    <property type="match status" value="1"/>
</dbReference>
<keyword evidence="5" id="KW-0489">Methyltransferase</keyword>
<dbReference type="KEGG" id="gtt:GUITHDRAFT_119263"/>
<dbReference type="PaxDb" id="55529-EKX34519"/>
<keyword evidence="9" id="KW-0408">Iron</keyword>
<evidence type="ECO:0000256" key="4">
    <source>
        <dbReference type="ARBA" id="ARBA00022490"/>
    </source>
</evidence>
<dbReference type="EnsemblProtists" id="EKX34519">
    <property type="protein sequence ID" value="EKX34519"/>
    <property type="gene ID" value="GUITHDRAFT_119263"/>
</dbReference>
<dbReference type="OMA" id="WAQHVDE"/>
<evidence type="ECO:0000256" key="3">
    <source>
        <dbReference type="ARBA" id="ARBA00022485"/>
    </source>
</evidence>
<evidence type="ECO:0000256" key="10">
    <source>
        <dbReference type="ARBA" id="ARBA00023014"/>
    </source>
</evidence>
<dbReference type="InterPro" id="IPR007197">
    <property type="entry name" value="rSAM"/>
</dbReference>
<reference evidence="14" key="3">
    <citation type="submission" date="2016-03" db="UniProtKB">
        <authorList>
            <consortium name="EnsemblProtists"/>
        </authorList>
    </citation>
    <scope>IDENTIFICATION</scope>
</reference>
<evidence type="ECO:0000256" key="9">
    <source>
        <dbReference type="ARBA" id="ARBA00023004"/>
    </source>
</evidence>
<gene>
    <name evidence="13" type="ORF">GUITHDRAFT_119263</name>
</gene>
<keyword evidence="10" id="KW-0411">Iron-sulfur</keyword>
<evidence type="ECO:0000256" key="11">
    <source>
        <dbReference type="SAM" id="MobiDB-lite"/>
    </source>
</evidence>
<protein>
    <recommendedName>
        <fullName evidence="12">Radical SAM core domain-containing protein</fullName>
    </recommendedName>
</protein>
<feature type="region of interest" description="Disordered" evidence="11">
    <location>
        <begin position="380"/>
        <end position="416"/>
    </location>
</feature>
<keyword evidence="8" id="KW-0479">Metal-binding</keyword>
<dbReference type="GO" id="GO:0070475">
    <property type="term" value="P:rRNA base methylation"/>
    <property type="evidence" value="ECO:0007669"/>
    <property type="project" value="TreeGrafter"/>
</dbReference>
<dbReference type="Pfam" id="PF04055">
    <property type="entry name" value="Radical_SAM"/>
    <property type="match status" value="1"/>
</dbReference>
<feature type="domain" description="Radical SAM core" evidence="12">
    <location>
        <begin position="138"/>
        <end position="376"/>
    </location>
</feature>
<keyword evidence="15" id="KW-1185">Reference proteome</keyword>
<dbReference type="GO" id="GO:0030488">
    <property type="term" value="P:tRNA methylation"/>
    <property type="evidence" value="ECO:0007669"/>
    <property type="project" value="TreeGrafter"/>
</dbReference>
<dbReference type="SFLD" id="SFLDF00275">
    <property type="entry name" value="adenosine_C2_methyltransferase"/>
    <property type="match status" value="1"/>
</dbReference>
<evidence type="ECO:0000256" key="5">
    <source>
        <dbReference type="ARBA" id="ARBA00022603"/>
    </source>
</evidence>
<dbReference type="GO" id="GO:0051539">
    <property type="term" value="F:4 iron, 4 sulfur cluster binding"/>
    <property type="evidence" value="ECO:0007669"/>
    <property type="project" value="UniProtKB-KW"/>
</dbReference>
<keyword evidence="7" id="KW-0949">S-adenosyl-L-methionine</keyword>
<dbReference type="PANTHER" id="PTHR30544">
    <property type="entry name" value="23S RRNA METHYLTRANSFERASE"/>
    <property type="match status" value="1"/>
</dbReference>
<comment type="cofactor">
    <cofactor evidence="1">
        <name>[4Fe-4S] cluster</name>
        <dbReference type="ChEBI" id="CHEBI:49883"/>
    </cofactor>
</comment>
<proteinExistence type="predicted"/>
<dbReference type="AlphaFoldDB" id="L1IF22"/>
<dbReference type="GO" id="GO:0046872">
    <property type="term" value="F:metal ion binding"/>
    <property type="evidence" value="ECO:0007669"/>
    <property type="project" value="UniProtKB-KW"/>
</dbReference>
<dbReference type="Gene3D" id="3.20.20.70">
    <property type="entry name" value="Aldolase class I"/>
    <property type="match status" value="1"/>
</dbReference>
<dbReference type="GeneID" id="17291302"/>
<keyword evidence="6" id="KW-0808">Transferase</keyword>
<reference evidence="13 15" key="1">
    <citation type="journal article" date="2012" name="Nature">
        <title>Algal genomes reveal evolutionary mosaicism and the fate of nucleomorphs.</title>
        <authorList>
            <consortium name="DOE Joint Genome Institute"/>
            <person name="Curtis B.A."/>
            <person name="Tanifuji G."/>
            <person name="Burki F."/>
            <person name="Gruber A."/>
            <person name="Irimia M."/>
            <person name="Maruyama S."/>
            <person name="Arias M.C."/>
            <person name="Ball S.G."/>
            <person name="Gile G.H."/>
            <person name="Hirakawa Y."/>
            <person name="Hopkins J.F."/>
            <person name="Kuo A."/>
            <person name="Rensing S.A."/>
            <person name="Schmutz J."/>
            <person name="Symeonidi A."/>
            <person name="Elias M."/>
            <person name="Eveleigh R.J."/>
            <person name="Herman E.K."/>
            <person name="Klute M.J."/>
            <person name="Nakayama T."/>
            <person name="Obornik M."/>
            <person name="Reyes-Prieto A."/>
            <person name="Armbrust E.V."/>
            <person name="Aves S.J."/>
            <person name="Beiko R.G."/>
            <person name="Coutinho P."/>
            <person name="Dacks J.B."/>
            <person name="Durnford D.G."/>
            <person name="Fast N.M."/>
            <person name="Green B.R."/>
            <person name="Grisdale C.J."/>
            <person name="Hempel F."/>
            <person name="Henrissat B."/>
            <person name="Hoppner M.P."/>
            <person name="Ishida K."/>
            <person name="Kim E."/>
            <person name="Koreny L."/>
            <person name="Kroth P.G."/>
            <person name="Liu Y."/>
            <person name="Malik S.B."/>
            <person name="Maier U.G."/>
            <person name="McRose D."/>
            <person name="Mock T."/>
            <person name="Neilson J.A."/>
            <person name="Onodera N.T."/>
            <person name="Poole A.M."/>
            <person name="Pritham E.J."/>
            <person name="Richards T.A."/>
            <person name="Rocap G."/>
            <person name="Roy S.W."/>
            <person name="Sarai C."/>
            <person name="Schaack S."/>
            <person name="Shirato S."/>
            <person name="Slamovits C.H."/>
            <person name="Spencer D.F."/>
            <person name="Suzuki S."/>
            <person name="Worden A.Z."/>
            <person name="Zauner S."/>
            <person name="Barry K."/>
            <person name="Bell C."/>
            <person name="Bharti A.K."/>
            <person name="Crow J.A."/>
            <person name="Grimwood J."/>
            <person name="Kramer R."/>
            <person name="Lindquist E."/>
            <person name="Lucas S."/>
            <person name="Salamov A."/>
            <person name="McFadden G.I."/>
            <person name="Lane C.E."/>
            <person name="Keeling P.J."/>
            <person name="Gray M.W."/>
            <person name="Grigoriev I.V."/>
            <person name="Archibald J.M."/>
        </authorList>
    </citation>
    <scope>NUCLEOTIDE SEQUENCE</scope>
    <source>
        <strain evidence="13 15">CCMP2712</strain>
    </source>
</reference>
<evidence type="ECO:0000313" key="14">
    <source>
        <dbReference type="EnsemblProtists" id="EKX34519"/>
    </source>
</evidence>
<dbReference type="GO" id="GO:0008173">
    <property type="term" value="F:RNA methyltransferase activity"/>
    <property type="evidence" value="ECO:0007669"/>
    <property type="project" value="InterPro"/>
</dbReference>
<dbReference type="InterPro" id="IPR013785">
    <property type="entry name" value="Aldolase_TIM"/>
</dbReference>
<dbReference type="InterPro" id="IPR004383">
    <property type="entry name" value="rRNA_lsu_MTrfase_RlmN/Cfr"/>
</dbReference>
<dbReference type="SFLD" id="SFLDS00029">
    <property type="entry name" value="Radical_SAM"/>
    <property type="match status" value="1"/>
</dbReference>
<evidence type="ECO:0000313" key="15">
    <source>
        <dbReference type="Proteomes" id="UP000011087"/>
    </source>
</evidence>
<dbReference type="Proteomes" id="UP000011087">
    <property type="component" value="Unassembled WGS sequence"/>
</dbReference>
<comment type="subcellular location">
    <subcellularLocation>
        <location evidence="2">Cytoplasm</location>
    </subcellularLocation>
</comment>
<reference evidence="15" key="2">
    <citation type="submission" date="2012-11" db="EMBL/GenBank/DDBJ databases">
        <authorList>
            <person name="Kuo A."/>
            <person name="Curtis B.A."/>
            <person name="Tanifuji G."/>
            <person name="Burki F."/>
            <person name="Gruber A."/>
            <person name="Irimia M."/>
            <person name="Maruyama S."/>
            <person name="Arias M.C."/>
            <person name="Ball S.G."/>
            <person name="Gile G.H."/>
            <person name="Hirakawa Y."/>
            <person name="Hopkins J.F."/>
            <person name="Rensing S.A."/>
            <person name="Schmutz J."/>
            <person name="Symeonidi A."/>
            <person name="Elias M."/>
            <person name="Eveleigh R.J."/>
            <person name="Herman E.K."/>
            <person name="Klute M.J."/>
            <person name="Nakayama T."/>
            <person name="Obornik M."/>
            <person name="Reyes-Prieto A."/>
            <person name="Armbrust E.V."/>
            <person name="Aves S.J."/>
            <person name="Beiko R.G."/>
            <person name="Coutinho P."/>
            <person name="Dacks J.B."/>
            <person name="Durnford D.G."/>
            <person name="Fast N.M."/>
            <person name="Green B.R."/>
            <person name="Grisdale C."/>
            <person name="Hempe F."/>
            <person name="Henrissat B."/>
            <person name="Hoppner M.P."/>
            <person name="Ishida K.-I."/>
            <person name="Kim E."/>
            <person name="Koreny L."/>
            <person name="Kroth P.G."/>
            <person name="Liu Y."/>
            <person name="Malik S.-B."/>
            <person name="Maier U.G."/>
            <person name="McRose D."/>
            <person name="Mock T."/>
            <person name="Neilson J.A."/>
            <person name="Onodera N.T."/>
            <person name="Poole A.M."/>
            <person name="Pritham E.J."/>
            <person name="Richards T.A."/>
            <person name="Rocap G."/>
            <person name="Roy S.W."/>
            <person name="Sarai C."/>
            <person name="Schaack S."/>
            <person name="Shirato S."/>
            <person name="Slamovits C.H."/>
            <person name="Spencer D.F."/>
            <person name="Suzuki S."/>
            <person name="Worden A.Z."/>
            <person name="Zauner S."/>
            <person name="Barry K."/>
            <person name="Bell C."/>
            <person name="Bharti A.K."/>
            <person name="Crow J.A."/>
            <person name="Grimwood J."/>
            <person name="Kramer R."/>
            <person name="Lindquist E."/>
            <person name="Lucas S."/>
            <person name="Salamov A."/>
            <person name="McFadden G.I."/>
            <person name="Lane C.E."/>
            <person name="Keeling P.J."/>
            <person name="Gray M.W."/>
            <person name="Grigoriev I.V."/>
            <person name="Archibald J.M."/>
        </authorList>
    </citation>
    <scope>NUCLEOTIDE SEQUENCE</scope>
    <source>
        <strain evidence="15">CCMP2712</strain>
    </source>
</reference>
<dbReference type="STRING" id="905079.L1IF22"/>
<evidence type="ECO:0000256" key="6">
    <source>
        <dbReference type="ARBA" id="ARBA00022679"/>
    </source>
</evidence>
<dbReference type="InterPro" id="IPR040072">
    <property type="entry name" value="Methyltransferase_A"/>
</dbReference>
<sequence length="416" mass="46264">MKKMYAIPSLRSMFRIPAAHFSAGLAQKKRRIASEILRDKTKWNLLLTKPDDLSKLMQGPGRAETVWKKLRQGIEEIHDIQVNPIIVEALCKKCYIPSIDVKKVTLSSCGTRKLLIALEDGQSVETVLIPSPEHLESGKSRTTICVSSQVGCARGCVFCATGRLGLRGQLEADEILMQVFHGLRVIREENLPAKVSIVFMGMGEPLNNFKEVQRAIEMLTLQDAFRIHPNAVTISTVGPNPDAIRKLAQCPTRIAWSLHAADDEVRKRLVPTHTHTAVALRDAFMEVILARDKKLMPLIEITLVDGINDSEKHARDLVEFFKPWRELGIKIKINLLPCNSIGDPELRPSHPETTLKFRNLLVQEGCVAIIRRARGDADGSACGQLSAEMTPLPKQGKEGREEERSGGTADVKVEID</sequence>
<evidence type="ECO:0000256" key="7">
    <source>
        <dbReference type="ARBA" id="ARBA00022691"/>
    </source>
</evidence>
<evidence type="ECO:0000259" key="12">
    <source>
        <dbReference type="PROSITE" id="PS51918"/>
    </source>
</evidence>
<feature type="compositionally biased region" description="Basic and acidic residues" evidence="11">
    <location>
        <begin position="395"/>
        <end position="416"/>
    </location>
</feature>
<name>L1IF22_GUITC</name>
<keyword evidence="4" id="KW-0963">Cytoplasm</keyword>